<evidence type="ECO:0000256" key="1">
    <source>
        <dbReference type="SAM" id="MobiDB-lite"/>
    </source>
</evidence>
<dbReference type="AlphaFoldDB" id="A0AAN8XL36"/>
<dbReference type="Proteomes" id="UP001372834">
    <property type="component" value="Unassembled WGS sequence"/>
</dbReference>
<feature type="compositionally biased region" description="Acidic residues" evidence="1">
    <location>
        <begin position="118"/>
        <end position="130"/>
    </location>
</feature>
<sequence>MTGQKLESVNSKVYGGFPAKMGGSVPVCPSSFLSSLSRAMCHKFEIWNGFAGCEETEKVKWKWKPVKNPGKTLENEGRGARLRWWWWCGEMEEDIQRSLKKGKKETDKVGKRPGKDDDDRDDNDDDDDETSEKVSVLKVAGSIDWKIRVESISSRKGRKERTKKGPLWAFLPFYLSLSLFTFHSVSEPNIKDQTMEKRGFLREKKKN</sequence>
<accession>A0AAN8XL36</accession>
<organism evidence="2 3">
    <name type="scientific">Polyplax serrata</name>
    <name type="common">Common mouse louse</name>
    <dbReference type="NCBI Taxonomy" id="468196"/>
    <lineage>
        <taxon>Eukaryota</taxon>
        <taxon>Metazoa</taxon>
        <taxon>Ecdysozoa</taxon>
        <taxon>Arthropoda</taxon>
        <taxon>Hexapoda</taxon>
        <taxon>Insecta</taxon>
        <taxon>Pterygota</taxon>
        <taxon>Neoptera</taxon>
        <taxon>Paraneoptera</taxon>
        <taxon>Psocodea</taxon>
        <taxon>Troctomorpha</taxon>
        <taxon>Phthiraptera</taxon>
        <taxon>Anoplura</taxon>
        <taxon>Polyplacidae</taxon>
        <taxon>Polyplax</taxon>
    </lineage>
</organism>
<evidence type="ECO:0000313" key="2">
    <source>
        <dbReference type="EMBL" id="KAK6642893.1"/>
    </source>
</evidence>
<feature type="compositionally biased region" description="Basic and acidic residues" evidence="1">
    <location>
        <begin position="104"/>
        <end position="117"/>
    </location>
</feature>
<name>A0AAN8XL36_POLSC</name>
<comment type="caution">
    <text evidence="2">The sequence shown here is derived from an EMBL/GenBank/DDBJ whole genome shotgun (WGS) entry which is preliminary data.</text>
</comment>
<dbReference type="EMBL" id="JAWJWE010000002">
    <property type="protein sequence ID" value="KAK6642893.1"/>
    <property type="molecule type" value="Genomic_DNA"/>
</dbReference>
<protein>
    <submittedName>
        <fullName evidence="2">Uncharacterized protein</fullName>
    </submittedName>
</protein>
<proteinExistence type="predicted"/>
<evidence type="ECO:0000313" key="3">
    <source>
        <dbReference type="Proteomes" id="UP001372834"/>
    </source>
</evidence>
<gene>
    <name evidence="2" type="ORF">RUM43_004395</name>
</gene>
<feature type="region of interest" description="Disordered" evidence="1">
    <location>
        <begin position="98"/>
        <end position="134"/>
    </location>
</feature>
<reference evidence="2 3" key="1">
    <citation type="submission" date="2023-10" db="EMBL/GenBank/DDBJ databases">
        <title>Genomes of two closely related lineages of the louse Polyplax serrata with different host specificities.</title>
        <authorList>
            <person name="Martinu J."/>
            <person name="Tarabai H."/>
            <person name="Stefka J."/>
            <person name="Hypsa V."/>
        </authorList>
    </citation>
    <scope>NUCLEOTIDE SEQUENCE [LARGE SCALE GENOMIC DNA]</scope>
    <source>
        <strain evidence="2">HR10_N</strain>
    </source>
</reference>